<proteinExistence type="predicted"/>
<dbReference type="Pfam" id="PF00512">
    <property type="entry name" value="HisKA"/>
    <property type="match status" value="1"/>
</dbReference>
<accession>A0ABV6JK66</accession>
<evidence type="ECO:0000256" key="9">
    <source>
        <dbReference type="ARBA" id="ARBA00022777"/>
    </source>
</evidence>
<evidence type="ECO:0000256" key="1">
    <source>
        <dbReference type="ARBA" id="ARBA00000085"/>
    </source>
</evidence>
<feature type="domain" description="HAMP" evidence="16">
    <location>
        <begin position="92"/>
        <end position="145"/>
    </location>
</feature>
<dbReference type="CDD" id="cd06225">
    <property type="entry name" value="HAMP"/>
    <property type="match status" value="1"/>
</dbReference>
<dbReference type="GO" id="GO:0016301">
    <property type="term" value="F:kinase activity"/>
    <property type="evidence" value="ECO:0007669"/>
    <property type="project" value="UniProtKB-KW"/>
</dbReference>
<evidence type="ECO:0000256" key="6">
    <source>
        <dbReference type="ARBA" id="ARBA00022679"/>
    </source>
</evidence>
<keyword evidence="12" id="KW-0902">Two-component regulatory system</keyword>
<dbReference type="InterPro" id="IPR036097">
    <property type="entry name" value="HisK_dim/P_sf"/>
</dbReference>
<gene>
    <name evidence="17" type="ORF">ACFFJ8_33750</name>
</gene>
<keyword evidence="11 14" id="KW-1133">Transmembrane helix</keyword>
<evidence type="ECO:0000256" key="11">
    <source>
        <dbReference type="ARBA" id="ARBA00022989"/>
    </source>
</evidence>
<feature type="transmembrane region" description="Helical" evidence="14">
    <location>
        <begin position="68"/>
        <end position="90"/>
    </location>
</feature>
<keyword evidence="10" id="KW-0067">ATP-binding</keyword>
<dbReference type="Proteomes" id="UP001589818">
    <property type="component" value="Unassembled WGS sequence"/>
</dbReference>
<dbReference type="PANTHER" id="PTHR45436">
    <property type="entry name" value="SENSOR HISTIDINE KINASE YKOH"/>
    <property type="match status" value="1"/>
</dbReference>
<keyword evidence="13 14" id="KW-0472">Membrane</keyword>
<dbReference type="Pfam" id="PF00672">
    <property type="entry name" value="HAMP"/>
    <property type="match status" value="1"/>
</dbReference>
<dbReference type="Gene3D" id="6.10.340.10">
    <property type="match status" value="1"/>
</dbReference>
<dbReference type="InterPro" id="IPR036890">
    <property type="entry name" value="HATPase_C_sf"/>
</dbReference>
<dbReference type="PRINTS" id="PR00344">
    <property type="entry name" value="BCTRLSENSOR"/>
</dbReference>
<dbReference type="EMBL" id="JBHLVF010000050">
    <property type="protein sequence ID" value="MFC0396315.1"/>
    <property type="molecule type" value="Genomic_DNA"/>
</dbReference>
<name>A0ABV6JK66_9BACL</name>
<evidence type="ECO:0000259" key="15">
    <source>
        <dbReference type="PROSITE" id="PS50109"/>
    </source>
</evidence>
<dbReference type="SMART" id="SM00304">
    <property type="entry name" value="HAMP"/>
    <property type="match status" value="1"/>
</dbReference>
<evidence type="ECO:0000256" key="3">
    <source>
        <dbReference type="ARBA" id="ARBA00012438"/>
    </source>
</evidence>
<dbReference type="InterPro" id="IPR003594">
    <property type="entry name" value="HATPase_dom"/>
</dbReference>
<dbReference type="InterPro" id="IPR003661">
    <property type="entry name" value="HisK_dim/P_dom"/>
</dbReference>
<dbReference type="RefSeq" id="WP_204822803.1">
    <property type="nucleotide sequence ID" value="NZ_JANHOF010000037.1"/>
</dbReference>
<keyword evidence="8" id="KW-0547">Nucleotide-binding</keyword>
<dbReference type="Gene3D" id="1.10.287.130">
    <property type="match status" value="1"/>
</dbReference>
<comment type="subcellular location">
    <subcellularLocation>
        <location evidence="2">Cell membrane</location>
        <topology evidence="2">Multi-pass membrane protein</topology>
    </subcellularLocation>
</comment>
<dbReference type="SUPFAM" id="SSF158472">
    <property type="entry name" value="HAMP domain-like"/>
    <property type="match status" value="1"/>
</dbReference>
<evidence type="ECO:0000256" key="4">
    <source>
        <dbReference type="ARBA" id="ARBA00022475"/>
    </source>
</evidence>
<evidence type="ECO:0000256" key="8">
    <source>
        <dbReference type="ARBA" id="ARBA00022741"/>
    </source>
</evidence>
<comment type="caution">
    <text evidence="17">The sequence shown here is derived from an EMBL/GenBank/DDBJ whole genome shotgun (WGS) entry which is preliminary data.</text>
</comment>
<organism evidence="17 18">
    <name type="scientific">Paenibacillus mendelii</name>
    <dbReference type="NCBI Taxonomy" id="206163"/>
    <lineage>
        <taxon>Bacteria</taxon>
        <taxon>Bacillati</taxon>
        <taxon>Bacillota</taxon>
        <taxon>Bacilli</taxon>
        <taxon>Bacillales</taxon>
        <taxon>Paenibacillaceae</taxon>
        <taxon>Paenibacillus</taxon>
    </lineage>
</organism>
<evidence type="ECO:0000259" key="16">
    <source>
        <dbReference type="PROSITE" id="PS50885"/>
    </source>
</evidence>
<dbReference type="PROSITE" id="PS50109">
    <property type="entry name" value="HIS_KIN"/>
    <property type="match status" value="1"/>
</dbReference>
<keyword evidence="7 14" id="KW-0812">Transmembrane</keyword>
<keyword evidence="6" id="KW-0808">Transferase</keyword>
<evidence type="ECO:0000256" key="12">
    <source>
        <dbReference type="ARBA" id="ARBA00023012"/>
    </source>
</evidence>
<keyword evidence="18" id="KW-1185">Reference proteome</keyword>
<evidence type="ECO:0000256" key="10">
    <source>
        <dbReference type="ARBA" id="ARBA00022840"/>
    </source>
</evidence>
<dbReference type="Gene3D" id="3.30.565.10">
    <property type="entry name" value="Histidine kinase-like ATPase, C-terminal domain"/>
    <property type="match status" value="1"/>
</dbReference>
<dbReference type="InterPro" id="IPR005467">
    <property type="entry name" value="His_kinase_dom"/>
</dbReference>
<dbReference type="InterPro" id="IPR003660">
    <property type="entry name" value="HAMP_dom"/>
</dbReference>
<protein>
    <recommendedName>
        <fullName evidence="3">histidine kinase</fullName>
        <ecNumber evidence="3">2.7.13.3</ecNumber>
    </recommendedName>
</protein>
<dbReference type="SUPFAM" id="SSF55874">
    <property type="entry name" value="ATPase domain of HSP90 chaperone/DNA topoisomerase II/histidine kinase"/>
    <property type="match status" value="1"/>
</dbReference>
<dbReference type="SMART" id="SM00388">
    <property type="entry name" value="HisKA"/>
    <property type="match status" value="1"/>
</dbReference>
<dbReference type="InterPro" id="IPR004358">
    <property type="entry name" value="Sig_transdc_His_kin-like_C"/>
</dbReference>
<reference evidence="17 18" key="1">
    <citation type="submission" date="2024-09" db="EMBL/GenBank/DDBJ databases">
        <authorList>
            <person name="Sun Q."/>
            <person name="Mori K."/>
        </authorList>
    </citation>
    <scope>NUCLEOTIDE SEQUENCE [LARGE SCALE GENOMIC DNA]</scope>
    <source>
        <strain evidence="17 18">CCM 4839</strain>
    </source>
</reference>
<comment type="catalytic activity">
    <reaction evidence="1">
        <text>ATP + protein L-histidine = ADP + protein N-phospho-L-histidine.</text>
        <dbReference type="EC" id="2.7.13.3"/>
    </reaction>
</comment>
<evidence type="ECO:0000256" key="14">
    <source>
        <dbReference type="SAM" id="Phobius"/>
    </source>
</evidence>
<dbReference type="EC" id="2.7.13.3" evidence="3"/>
<keyword evidence="4" id="KW-1003">Cell membrane</keyword>
<evidence type="ECO:0000256" key="2">
    <source>
        <dbReference type="ARBA" id="ARBA00004651"/>
    </source>
</evidence>
<dbReference type="PROSITE" id="PS50885">
    <property type="entry name" value="HAMP"/>
    <property type="match status" value="1"/>
</dbReference>
<dbReference type="CDD" id="cd00082">
    <property type="entry name" value="HisKA"/>
    <property type="match status" value="1"/>
</dbReference>
<dbReference type="SUPFAM" id="SSF47384">
    <property type="entry name" value="Homodimeric domain of signal transducing histidine kinase"/>
    <property type="match status" value="1"/>
</dbReference>
<dbReference type="Pfam" id="PF02518">
    <property type="entry name" value="HATPase_c"/>
    <property type="match status" value="1"/>
</dbReference>
<dbReference type="CDD" id="cd00075">
    <property type="entry name" value="HATPase"/>
    <property type="match status" value="1"/>
</dbReference>
<dbReference type="InterPro" id="IPR050428">
    <property type="entry name" value="TCS_sensor_his_kinase"/>
</dbReference>
<sequence>MKRFNKITLRLRLTISTALILAGVCFLLTLSQVITYSESVPAPFLNADVNSRIQVAPEQPISKKQNNFIASSFVYMVAMIALGTGASYYMSGRALKPVANLSESIKNIDENKLFQPLTGFDTNDEVAQLATSFNHMMMKLEKSFNHQKRFAANAAHELNTPLASIIANIEVLQMEEYPTVLEYKEVMEDTLAEAQRMSLLVYDLLKMNSTLNADHYERFEAKAMFDDIIEAISESSSDKNILIENNISGIMLSGDKALLQRAFFNLVQNAVKYNKMDGEVLITAFMSDDSVIVQIEDTGIGIAEEEHENIFEPFYRIDNSRSRELGGSGLGLSIVKTIIEKHSGKIFVKSEFGVFSKITVVLPKK</sequence>
<feature type="domain" description="Histidine kinase" evidence="15">
    <location>
        <begin position="153"/>
        <end position="365"/>
    </location>
</feature>
<dbReference type="SMART" id="SM00387">
    <property type="entry name" value="HATPase_c"/>
    <property type="match status" value="1"/>
</dbReference>
<keyword evidence="9 17" id="KW-0418">Kinase</keyword>
<evidence type="ECO:0000313" key="18">
    <source>
        <dbReference type="Proteomes" id="UP001589818"/>
    </source>
</evidence>
<evidence type="ECO:0000256" key="5">
    <source>
        <dbReference type="ARBA" id="ARBA00022553"/>
    </source>
</evidence>
<keyword evidence="5" id="KW-0597">Phosphoprotein</keyword>
<evidence type="ECO:0000313" key="17">
    <source>
        <dbReference type="EMBL" id="MFC0396315.1"/>
    </source>
</evidence>
<dbReference type="PANTHER" id="PTHR45436:SF5">
    <property type="entry name" value="SENSOR HISTIDINE KINASE TRCS"/>
    <property type="match status" value="1"/>
</dbReference>
<evidence type="ECO:0000256" key="13">
    <source>
        <dbReference type="ARBA" id="ARBA00023136"/>
    </source>
</evidence>
<evidence type="ECO:0000256" key="7">
    <source>
        <dbReference type="ARBA" id="ARBA00022692"/>
    </source>
</evidence>